<organism evidence="10 11">
    <name type="scientific">Brevundimonas vitisensis</name>
    <dbReference type="NCBI Taxonomy" id="2800818"/>
    <lineage>
        <taxon>Bacteria</taxon>
        <taxon>Pseudomonadati</taxon>
        <taxon>Pseudomonadota</taxon>
        <taxon>Alphaproteobacteria</taxon>
        <taxon>Caulobacterales</taxon>
        <taxon>Caulobacteraceae</taxon>
        <taxon>Brevundimonas</taxon>
    </lineage>
</organism>
<feature type="domain" description="M23ase beta-sheet core" evidence="8">
    <location>
        <begin position="281"/>
        <end position="375"/>
    </location>
</feature>
<evidence type="ECO:0000259" key="8">
    <source>
        <dbReference type="Pfam" id="PF01551"/>
    </source>
</evidence>
<dbReference type="PANTHER" id="PTHR21666:SF288">
    <property type="entry name" value="CELL DIVISION PROTEIN YTFB"/>
    <property type="match status" value="1"/>
</dbReference>
<accession>A0ABX7BNM6</accession>
<keyword evidence="6" id="KW-0482">Metalloprotease</keyword>
<dbReference type="InterPro" id="IPR050570">
    <property type="entry name" value="Cell_wall_metabolism_enzyme"/>
</dbReference>
<keyword evidence="3" id="KW-0479">Metal-binding</keyword>
<dbReference type="PANTHER" id="PTHR21666">
    <property type="entry name" value="PEPTIDASE-RELATED"/>
    <property type="match status" value="1"/>
</dbReference>
<dbReference type="Pfam" id="PF01551">
    <property type="entry name" value="Peptidase_M23"/>
    <property type="match status" value="1"/>
</dbReference>
<evidence type="ECO:0000259" key="9">
    <source>
        <dbReference type="Pfam" id="PF19353"/>
    </source>
</evidence>
<dbReference type="RefSeq" id="WP_201103525.1">
    <property type="nucleotide sequence ID" value="NZ_CP067977.1"/>
</dbReference>
<evidence type="ECO:0000256" key="2">
    <source>
        <dbReference type="ARBA" id="ARBA00022670"/>
    </source>
</evidence>
<dbReference type="EMBL" id="CP067977">
    <property type="protein sequence ID" value="QQQ19174.1"/>
    <property type="molecule type" value="Genomic_DNA"/>
</dbReference>
<keyword evidence="7" id="KW-0472">Membrane</keyword>
<comment type="cofactor">
    <cofactor evidence="1">
        <name>Zn(2+)</name>
        <dbReference type="ChEBI" id="CHEBI:29105"/>
    </cofactor>
</comment>
<keyword evidence="2" id="KW-0645">Protease</keyword>
<protein>
    <submittedName>
        <fullName evidence="10">M23 family metallopeptidase</fullName>
    </submittedName>
</protein>
<evidence type="ECO:0000313" key="10">
    <source>
        <dbReference type="EMBL" id="QQQ19174.1"/>
    </source>
</evidence>
<dbReference type="Pfam" id="PF19353">
    <property type="entry name" value="DUF5930"/>
    <property type="match status" value="1"/>
</dbReference>
<evidence type="ECO:0000256" key="3">
    <source>
        <dbReference type="ARBA" id="ARBA00022723"/>
    </source>
</evidence>
<evidence type="ECO:0000256" key="1">
    <source>
        <dbReference type="ARBA" id="ARBA00001947"/>
    </source>
</evidence>
<dbReference type="InterPro" id="IPR011055">
    <property type="entry name" value="Dup_hybrid_motif"/>
</dbReference>
<dbReference type="Gene3D" id="2.70.70.10">
    <property type="entry name" value="Glucose Permease (Domain IIA)"/>
    <property type="match status" value="1"/>
</dbReference>
<feature type="transmembrane region" description="Helical" evidence="7">
    <location>
        <begin position="47"/>
        <end position="69"/>
    </location>
</feature>
<evidence type="ECO:0000256" key="4">
    <source>
        <dbReference type="ARBA" id="ARBA00022801"/>
    </source>
</evidence>
<gene>
    <name evidence="10" type="ORF">JIP62_03370</name>
</gene>
<keyword evidence="7" id="KW-0812">Transmembrane</keyword>
<evidence type="ECO:0000256" key="7">
    <source>
        <dbReference type="SAM" id="Phobius"/>
    </source>
</evidence>
<evidence type="ECO:0000256" key="6">
    <source>
        <dbReference type="ARBA" id="ARBA00023049"/>
    </source>
</evidence>
<keyword evidence="11" id="KW-1185">Reference proteome</keyword>
<keyword evidence="4" id="KW-0378">Hydrolase</keyword>
<reference evidence="10 11" key="1">
    <citation type="submission" date="2021-01" db="EMBL/GenBank/DDBJ databases">
        <title>Brevundimonas vitis sp. nov., an bacterium isolated from grape (Vitis vinifera).</title>
        <authorList>
            <person name="Jiang L."/>
            <person name="Lee J."/>
        </authorList>
    </citation>
    <scope>NUCLEOTIDE SEQUENCE [LARGE SCALE GENOMIC DNA]</scope>
    <source>
        <strain evidence="10 11">GRTSA-9</strain>
    </source>
</reference>
<keyword evidence="5" id="KW-0862">Zinc</keyword>
<evidence type="ECO:0000256" key="5">
    <source>
        <dbReference type="ARBA" id="ARBA00022833"/>
    </source>
</evidence>
<dbReference type="CDD" id="cd12797">
    <property type="entry name" value="M23_peptidase"/>
    <property type="match status" value="1"/>
</dbReference>
<dbReference type="InterPro" id="IPR016047">
    <property type="entry name" value="M23ase_b-sheet_dom"/>
</dbReference>
<dbReference type="InterPro" id="IPR045974">
    <property type="entry name" value="DUF5930"/>
</dbReference>
<proteinExistence type="predicted"/>
<dbReference type="Proteomes" id="UP000595448">
    <property type="component" value="Chromosome"/>
</dbReference>
<keyword evidence="7" id="KW-1133">Transmembrane helix</keyword>
<name>A0ABX7BNM6_9CAUL</name>
<evidence type="ECO:0000313" key="11">
    <source>
        <dbReference type="Proteomes" id="UP000595448"/>
    </source>
</evidence>
<sequence>MTDEQATLETERPARVSWFDRRFPTRYLYLRSGDDVRAVALTPGRQILGLGVGAALAVWTLIASGGFVLDLATHAQADGAVMRARAASERINADLQARLDTAVVRMTATTGSLDEMAHMVERRHAALTTVMGMFQGVEGAEAALKPAAPLDPASNNPVARIVAVRLDQERLIARAGTEAQTRAERLRLAFRLAGLNPSAYLSQGSGLGGPLVTADDPKALAAILDVDEAFAVRIRHAADNLSDMRGLADAAEGLPFHRPTSSRTTSGFGVRFDPFNGRPALHQGQDFAGPLNTPIYATAPGVVSFVGVRSGYGNVVEIDHGRGFKTRFAHLNSMAVQPGQRVALGQRVGGMGTTGRSTGVHLHYEVWLNGRPQNPARFMRAGDHLVQ</sequence>
<feature type="domain" description="DUF5930" evidence="9">
    <location>
        <begin position="18"/>
        <end position="119"/>
    </location>
</feature>
<dbReference type="SUPFAM" id="SSF51261">
    <property type="entry name" value="Duplicated hybrid motif"/>
    <property type="match status" value="1"/>
</dbReference>